<dbReference type="Pfam" id="PF07730">
    <property type="entry name" value="HisKA_3"/>
    <property type="match status" value="1"/>
</dbReference>
<feature type="transmembrane region" description="Helical" evidence="5">
    <location>
        <begin position="115"/>
        <end position="132"/>
    </location>
</feature>
<keyword evidence="5" id="KW-1133">Transmembrane helix</keyword>
<proteinExistence type="predicted"/>
<dbReference type="PANTHER" id="PTHR24421:SF63">
    <property type="entry name" value="SENSOR HISTIDINE KINASE DESK"/>
    <property type="match status" value="1"/>
</dbReference>
<dbReference type="InterPro" id="IPR050482">
    <property type="entry name" value="Sensor_HK_TwoCompSys"/>
</dbReference>
<evidence type="ECO:0000256" key="2">
    <source>
        <dbReference type="ARBA" id="ARBA00022777"/>
    </source>
</evidence>
<dbReference type="Gene3D" id="3.30.565.10">
    <property type="entry name" value="Histidine kinase-like ATPase, C-terminal domain"/>
    <property type="match status" value="1"/>
</dbReference>
<dbReference type="SUPFAM" id="SSF55874">
    <property type="entry name" value="ATPase domain of HSP90 chaperone/DNA topoisomerase II/histidine kinase"/>
    <property type="match status" value="1"/>
</dbReference>
<evidence type="ECO:0000256" key="1">
    <source>
        <dbReference type="ARBA" id="ARBA00022679"/>
    </source>
</evidence>
<keyword evidence="5" id="KW-0472">Membrane</keyword>
<comment type="caution">
    <text evidence="7">The sequence shown here is derived from an EMBL/GenBank/DDBJ whole genome shotgun (WGS) entry which is preliminary data.</text>
</comment>
<protein>
    <submittedName>
        <fullName evidence="7">Two component sensor histidine kinase</fullName>
    </submittedName>
</protein>
<keyword evidence="8" id="KW-1185">Reference proteome</keyword>
<evidence type="ECO:0000256" key="3">
    <source>
        <dbReference type="ARBA" id="ARBA00023012"/>
    </source>
</evidence>
<dbReference type="RefSeq" id="WP_068167862.1">
    <property type="nucleotide sequence ID" value="NZ_BAQB01000001.1"/>
</dbReference>
<dbReference type="Gene3D" id="1.20.5.1930">
    <property type="match status" value="1"/>
</dbReference>
<evidence type="ECO:0000313" key="7">
    <source>
        <dbReference type="EMBL" id="GBR43215.1"/>
    </source>
</evidence>
<dbReference type="EMBL" id="BAQB01000001">
    <property type="protein sequence ID" value="GBR43215.1"/>
    <property type="molecule type" value="Genomic_DNA"/>
</dbReference>
<reference evidence="7" key="1">
    <citation type="submission" date="2013-04" db="EMBL/GenBank/DDBJ databases">
        <title>The genome sequencing project of 58 acetic acid bacteria.</title>
        <authorList>
            <person name="Okamoto-Kainuma A."/>
            <person name="Ishikawa M."/>
            <person name="Umino S."/>
            <person name="Koizumi Y."/>
            <person name="Shiwa Y."/>
            <person name="Yoshikawa H."/>
            <person name="Matsutani M."/>
            <person name="Matsushita K."/>
        </authorList>
    </citation>
    <scope>NUCLEOTIDE SEQUENCE</scope>
    <source>
        <strain evidence="7">NBRC 106556</strain>
    </source>
</reference>
<evidence type="ECO:0000259" key="6">
    <source>
        <dbReference type="Pfam" id="PF07730"/>
    </source>
</evidence>
<dbReference type="CDD" id="cd16917">
    <property type="entry name" value="HATPase_UhpB-NarQ-NarX-like"/>
    <property type="match status" value="1"/>
</dbReference>
<gene>
    <name evidence="7" type="ORF">AA106556_0014</name>
</gene>
<organism evidence="7 8">
    <name type="scientific">Neokomagataea tanensis NBRC 106556</name>
    <dbReference type="NCBI Taxonomy" id="1223519"/>
    <lineage>
        <taxon>Bacteria</taxon>
        <taxon>Pseudomonadati</taxon>
        <taxon>Pseudomonadota</taxon>
        <taxon>Alphaproteobacteria</taxon>
        <taxon>Acetobacterales</taxon>
        <taxon>Acetobacteraceae</taxon>
        <taxon>Neokomagataea</taxon>
    </lineage>
</organism>
<evidence type="ECO:0000256" key="5">
    <source>
        <dbReference type="SAM" id="Phobius"/>
    </source>
</evidence>
<sequence>MSLLGIDQNPTRRKTYLYHSVYLVYLFFYPLNWFFDKTPSIFQASYGIAALLAFLVLYFAPYRAANKIDGVDSTTFEIILTALLGFSASWTNAGWMTLNIYASAMCIRLHDTRRAITLLVLLQIALISFAWTVRHVPISGGISVLISLATYTMSWFQSRLARQNQRLKEAQSEIRALATTSERERIARDLHDLLGHSLTVIAIKSELAAKLHNRAPERALCEINDISLIARDSLRDVRAAITNMKSATLTRELEQAKNALQSASISLIIHGAECLAHESNTSVETCSVLAMTLREAITNVIRHSHATQCHITIHGQHNGPPQGITVSDNGTELTCPDTLLEGNGLRGMRARLAAIGGTITLTPNTPGLTLTASFTP</sequence>
<dbReference type="InterPro" id="IPR011712">
    <property type="entry name" value="Sig_transdc_His_kin_sub3_dim/P"/>
</dbReference>
<feature type="transmembrane region" description="Helical" evidence="5">
    <location>
        <begin position="41"/>
        <end position="60"/>
    </location>
</feature>
<dbReference type="InterPro" id="IPR036890">
    <property type="entry name" value="HATPase_C_sf"/>
</dbReference>
<evidence type="ECO:0000256" key="4">
    <source>
        <dbReference type="SAM" id="Coils"/>
    </source>
</evidence>
<feature type="transmembrane region" description="Helical" evidence="5">
    <location>
        <begin position="16"/>
        <end position="35"/>
    </location>
</feature>
<feature type="domain" description="Signal transduction histidine kinase subgroup 3 dimerisation and phosphoacceptor" evidence="6">
    <location>
        <begin position="182"/>
        <end position="248"/>
    </location>
</feature>
<evidence type="ECO:0000313" key="8">
    <source>
        <dbReference type="Proteomes" id="UP001062443"/>
    </source>
</evidence>
<dbReference type="GO" id="GO:0016301">
    <property type="term" value="F:kinase activity"/>
    <property type="evidence" value="ECO:0007669"/>
    <property type="project" value="UniProtKB-KW"/>
</dbReference>
<name>A0ABQ0QFM0_9PROT</name>
<feature type="transmembrane region" description="Helical" evidence="5">
    <location>
        <begin position="138"/>
        <end position="156"/>
    </location>
</feature>
<feature type="coiled-coil region" evidence="4">
    <location>
        <begin position="153"/>
        <end position="180"/>
    </location>
</feature>
<keyword evidence="1" id="KW-0808">Transferase</keyword>
<dbReference type="Proteomes" id="UP001062443">
    <property type="component" value="Unassembled WGS sequence"/>
</dbReference>
<dbReference type="PANTHER" id="PTHR24421">
    <property type="entry name" value="NITRATE/NITRITE SENSOR PROTEIN NARX-RELATED"/>
    <property type="match status" value="1"/>
</dbReference>
<keyword evidence="4" id="KW-0175">Coiled coil</keyword>
<keyword evidence="3" id="KW-0902">Two-component regulatory system</keyword>
<accession>A0ABQ0QFM0</accession>
<keyword evidence="5" id="KW-0812">Transmembrane</keyword>
<keyword evidence="2 7" id="KW-0418">Kinase</keyword>